<evidence type="ECO:0000256" key="4">
    <source>
        <dbReference type="ARBA" id="ARBA00022448"/>
    </source>
</evidence>
<dbReference type="FunFam" id="1.20.5.170:FF:000040">
    <property type="entry name" value="Nuclear pore glycoprotein p62"/>
    <property type="match status" value="1"/>
</dbReference>
<dbReference type="EMBL" id="KZ301977">
    <property type="protein sequence ID" value="PFH52855.1"/>
    <property type="molecule type" value="Genomic_DNA"/>
</dbReference>
<dbReference type="PANTHER" id="PTHR43037">
    <property type="entry name" value="UNNAMED PRODUCT-RELATED"/>
    <property type="match status" value="1"/>
</dbReference>
<evidence type="ECO:0000256" key="8">
    <source>
        <dbReference type="ARBA" id="ARBA00022927"/>
    </source>
</evidence>
<dbReference type="Gene3D" id="3.40.50.1820">
    <property type="entry name" value="alpha/beta hydrolase"/>
    <property type="match status" value="1"/>
</dbReference>
<proteinExistence type="inferred from homology"/>
<evidence type="ECO:0000256" key="6">
    <source>
        <dbReference type="ARBA" id="ARBA00022729"/>
    </source>
</evidence>
<dbReference type="OrthoDB" id="2425929at2759"/>
<dbReference type="SMART" id="SM00236">
    <property type="entry name" value="fCBD"/>
    <property type="match status" value="1"/>
</dbReference>
<evidence type="ECO:0000259" key="11">
    <source>
        <dbReference type="PROSITE" id="PS51164"/>
    </source>
</evidence>
<dbReference type="SUPFAM" id="SSF53474">
    <property type="entry name" value="alpha/beta-Hydrolases"/>
    <property type="match status" value="2"/>
</dbReference>
<comment type="subcellular location">
    <subcellularLocation>
        <location evidence="1">Nucleus membrane</location>
        <topology evidence="1">Peripheral membrane protein</topology>
        <orientation evidence="1">Cytoplasmic side</orientation>
    </subcellularLocation>
    <subcellularLocation>
        <location evidence="2">Nucleus membrane</location>
        <topology evidence="2">Peripheral membrane protein</topology>
        <orientation evidence="2">Nucleoplasmic side</orientation>
    </subcellularLocation>
    <subcellularLocation>
        <location evidence="9">Secreted</location>
    </subcellularLocation>
</comment>
<keyword evidence="9" id="KW-0964">Secreted</keyword>
<dbReference type="STRING" id="703135.A0A2A9NPE0"/>
<name>A0A2A9NPE0_9AGAR</name>
<dbReference type="InterPro" id="IPR050955">
    <property type="entry name" value="Plant_Biomass_Hydrol_Est"/>
</dbReference>
<dbReference type="Proteomes" id="UP000242287">
    <property type="component" value="Unassembled WGS sequence"/>
</dbReference>
<keyword evidence="10" id="KW-0175">Coiled coil</keyword>
<dbReference type="Gene3D" id="1.20.5.170">
    <property type="match status" value="1"/>
</dbReference>
<evidence type="ECO:0000256" key="1">
    <source>
        <dbReference type="ARBA" id="ARBA00004335"/>
    </source>
</evidence>
<keyword evidence="9" id="KW-0119">Carbohydrate metabolism</keyword>
<dbReference type="NCBIfam" id="TIGR01840">
    <property type="entry name" value="esterase_phb"/>
    <property type="match status" value="1"/>
</dbReference>
<evidence type="ECO:0000313" key="12">
    <source>
        <dbReference type="EMBL" id="PFH52855.1"/>
    </source>
</evidence>
<sequence length="566" mass="60568">MLSRLLVATLTVGGAFAAQGTLQQVTNFGSNPTNVGMFVYRPSSVRTSPALIVAMHYCTGTAQAYFSGTQYANLADQLGFIVIYPDAPDSGGCWDVHTNATLTHNAGGDSLGIASMVRYAITNYHVDPNRVFMTGTSSGAMMTNVLAGAYPDLFRAGAAFAGVPYGCFAGPDMWNTACAQGTLTKTAQQWGDLVFSGYPGYTGPRPKMQIWQGTLDTTLNYHNFGEGIKQWTDVFGYSTTPVSTQSNSPLPNWTRTTYGSNFQAISAAGVDHNIPVQANDVLAWFGITGGGSTTTPPSSTTTAPGAAQTHWGQCGGIGWTGPTTCAASYTCTVVNAYYFQKSDALTTVAVPPPSMLRGKTIEEIVNRWSSELETHVKDFNKFAGEVSVWDRALIENSKNIGALHSHVSAAEREQNDINQSLDHVEQQQKDLASTLDAYEKIAQEILGVQGASLRALDTGPADTERDKNYMLATDLHTQLDDLSGSLSQMIESVNALSLPSDSNPTDDPMSKITQILSSHLESLQWIDGAVREVEGKVNEVERRVKDSGLSTSVGLPSKNRGFGLTG</sequence>
<evidence type="ECO:0000256" key="10">
    <source>
        <dbReference type="SAM" id="Coils"/>
    </source>
</evidence>
<keyword evidence="13" id="KW-1185">Reference proteome</keyword>
<evidence type="ECO:0000256" key="3">
    <source>
        <dbReference type="ARBA" id="ARBA00005911"/>
    </source>
</evidence>
<comment type="similarity">
    <text evidence="9">Belongs to the carbohydrate esterase 1 (CE1) family.</text>
</comment>
<dbReference type="GO" id="GO:0015031">
    <property type="term" value="P:protein transport"/>
    <property type="evidence" value="ECO:0007669"/>
    <property type="project" value="UniProtKB-KW"/>
</dbReference>
<gene>
    <name evidence="12" type="ORF">AMATHDRAFT_1897</name>
</gene>
<comment type="function">
    <text evidence="9">Esterase involved in the hydrolysis of xylan, a major structural heterogeneous polysaccharide found in plant biomass representing the second most abundant polysaccharide in the biosphere, after cellulose.</text>
</comment>
<feature type="domain" description="CBM1" evidence="11">
    <location>
        <begin position="306"/>
        <end position="342"/>
    </location>
</feature>
<feature type="signal peptide" evidence="9">
    <location>
        <begin position="1"/>
        <end position="17"/>
    </location>
</feature>
<protein>
    <recommendedName>
        <fullName evidence="9">Carboxylic ester hydrolase</fullName>
        <ecNumber evidence="9">3.1.1.-</ecNumber>
    </recommendedName>
</protein>
<dbReference type="GO" id="GO:0005576">
    <property type="term" value="C:extracellular region"/>
    <property type="evidence" value="ECO:0007669"/>
    <property type="project" value="UniProtKB-SubCell"/>
</dbReference>
<dbReference type="Pfam" id="PF10503">
    <property type="entry name" value="Esterase_PHB"/>
    <property type="match status" value="1"/>
</dbReference>
<dbReference type="GO" id="GO:0045493">
    <property type="term" value="P:xylan catabolic process"/>
    <property type="evidence" value="ECO:0007669"/>
    <property type="project" value="UniProtKB-UniRule"/>
</dbReference>
<organism evidence="12 13">
    <name type="scientific">Amanita thiersii Skay4041</name>
    <dbReference type="NCBI Taxonomy" id="703135"/>
    <lineage>
        <taxon>Eukaryota</taxon>
        <taxon>Fungi</taxon>
        <taxon>Dikarya</taxon>
        <taxon>Basidiomycota</taxon>
        <taxon>Agaricomycotina</taxon>
        <taxon>Agaricomycetes</taxon>
        <taxon>Agaricomycetidae</taxon>
        <taxon>Agaricales</taxon>
        <taxon>Pluteineae</taxon>
        <taxon>Amanitaceae</taxon>
        <taxon>Amanita</taxon>
    </lineage>
</organism>
<evidence type="ECO:0000256" key="2">
    <source>
        <dbReference type="ARBA" id="ARBA00004620"/>
    </source>
</evidence>
<dbReference type="AlphaFoldDB" id="A0A2A9NPE0"/>
<dbReference type="InterPro" id="IPR029058">
    <property type="entry name" value="AB_hydrolase_fold"/>
</dbReference>
<feature type="chain" id="PRO_5029035533" description="Carboxylic ester hydrolase" evidence="9">
    <location>
        <begin position="18"/>
        <end position="566"/>
    </location>
</feature>
<accession>A0A2A9NPE0</accession>
<reference evidence="12 13" key="1">
    <citation type="submission" date="2014-02" db="EMBL/GenBank/DDBJ databases">
        <title>Transposable element dynamics among asymbiotic and ectomycorrhizal Amanita fungi.</title>
        <authorList>
            <consortium name="DOE Joint Genome Institute"/>
            <person name="Hess J."/>
            <person name="Skrede I."/>
            <person name="Wolfe B."/>
            <person name="LaButti K."/>
            <person name="Ohm R.A."/>
            <person name="Grigoriev I.V."/>
            <person name="Pringle A."/>
        </authorList>
    </citation>
    <scope>NUCLEOTIDE SEQUENCE [LARGE SCALE GENOMIC DNA]</scope>
    <source>
        <strain evidence="12 13">SKay4041</strain>
    </source>
</reference>
<feature type="coiled-coil region" evidence="10">
    <location>
        <begin position="407"/>
        <end position="444"/>
    </location>
</feature>
<dbReference type="GO" id="GO:0030248">
    <property type="term" value="F:cellulose binding"/>
    <property type="evidence" value="ECO:0007669"/>
    <property type="project" value="InterPro"/>
</dbReference>
<dbReference type="InterPro" id="IPR000254">
    <property type="entry name" value="CBD"/>
</dbReference>
<keyword evidence="7 9" id="KW-0378">Hydrolase</keyword>
<dbReference type="Pfam" id="PF05064">
    <property type="entry name" value="Nsp1_C"/>
    <property type="match status" value="1"/>
</dbReference>
<dbReference type="GO" id="GO:0052689">
    <property type="term" value="F:carboxylic ester hydrolase activity"/>
    <property type="evidence" value="ECO:0007669"/>
    <property type="project" value="UniProtKB-KW"/>
</dbReference>
<dbReference type="PANTHER" id="PTHR43037:SF5">
    <property type="entry name" value="FERULOYL ESTERASE"/>
    <property type="match status" value="1"/>
</dbReference>
<dbReference type="Pfam" id="PF00734">
    <property type="entry name" value="CBM_1"/>
    <property type="match status" value="1"/>
</dbReference>
<evidence type="ECO:0000256" key="5">
    <source>
        <dbReference type="ARBA" id="ARBA00022487"/>
    </source>
</evidence>
<keyword evidence="4" id="KW-0813">Transport</keyword>
<dbReference type="PROSITE" id="PS51164">
    <property type="entry name" value="CBM1_2"/>
    <property type="match status" value="1"/>
</dbReference>
<keyword evidence="9" id="KW-0624">Polysaccharide degradation</keyword>
<dbReference type="InterPro" id="IPR007758">
    <property type="entry name" value="Nucleoporin_NSP1_C"/>
</dbReference>
<evidence type="ECO:0000256" key="7">
    <source>
        <dbReference type="ARBA" id="ARBA00022801"/>
    </source>
</evidence>
<dbReference type="EC" id="3.1.1.-" evidence="9"/>
<keyword evidence="8" id="KW-0653">Protein transport</keyword>
<keyword evidence="5 9" id="KW-0719">Serine esterase</keyword>
<evidence type="ECO:0000313" key="13">
    <source>
        <dbReference type="Proteomes" id="UP000242287"/>
    </source>
</evidence>
<evidence type="ECO:0000256" key="9">
    <source>
        <dbReference type="RuleBase" id="RU367147"/>
    </source>
</evidence>
<comment type="similarity">
    <text evidence="3">Belongs to the nucleoporin NSP1/NUP62 family.</text>
</comment>
<dbReference type="GO" id="GO:0031965">
    <property type="term" value="C:nuclear membrane"/>
    <property type="evidence" value="ECO:0007669"/>
    <property type="project" value="UniProtKB-SubCell"/>
</dbReference>
<keyword evidence="6 9" id="KW-0732">Signal</keyword>
<dbReference type="InterPro" id="IPR010126">
    <property type="entry name" value="Esterase_phb"/>
</dbReference>